<dbReference type="SMART" id="SM00577">
    <property type="entry name" value="CPDc"/>
    <property type="match status" value="1"/>
</dbReference>
<evidence type="ECO:0000313" key="3">
    <source>
        <dbReference type="EMBL" id="GJE94097.1"/>
    </source>
</evidence>
<dbReference type="OrthoDB" id="1711508at2759"/>
<feature type="compositionally biased region" description="Acidic residues" evidence="1">
    <location>
        <begin position="518"/>
        <end position="531"/>
    </location>
</feature>
<protein>
    <recommendedName>
        <fullName evidence="2">FCP1 homology domain-containing protein</fullName>
    </recommendedName>
</protein>
<comment type="caution">
    <text evidence="3">The sequence shown here is derived from an EMBL/GenBank/DDBJ whole genome shotgun (WGS) entry which is preliminary data.</text>
</comment>
<feature type="compositionally biased region" description="Basic and acidic residues" evidence="1">
    <location>
        <begin position="249"/>
        <end position="266"/>
    </location>
</feature>
<feature type="region of interest" description="Disordered" evidence="1">
    <location>
        <begin position="49"/>
        <end position="221"/>
    </location>
</feature>
<name>A0A9P3GFU0_9APHY</name>
<feature type="compositionally biased region" description="Pro residues" evidence="1">
    <location>
        <begin position="190"/>
        <end position="202"/>
    </location>
</feature>
<feature type="compositionally biased region" description="Basic and acidic residues" evidence="1">
    <location>
        <begin position="162"/>
        <end position="189"/>
    </location>
</feature>
<feature type="compositionally biased region" description="Basic and acidic residues" evidence="1">
    <location>
        <begin position="634"/>
        <end position="651"/>
    </location>
</feature>
<dbReference type="InterPro" id="IPR050365">
    <property type="entry name" value="TIM50"/>
</dbReference>
<dbReference type="Gene3D" id="3.40.50.1000">
    <property type="entry name" value="HAD superfamily/HAD-like"/>
    <property type="match status" value="1"/>
</dbReference>
<feature type="region of interest" description="Disordered" evidence="1">
    <location>
        <begin position="474"/>
        <end position="564"/>
    </location>
</feature>
<feature type="domain" description="FCP1 homology" evidence="2">
    <location>
        <begin position="220"/>
        <end position="473"/>
    </location>
</feature>
<evidence type="ECO:0000256" key="1">
    <source>
        <dbReference type="SAM" id="MobiDB-lite"/>
    </source>
</evidence>
<organism evidence="3 4">
    <name type="scientific">Phanerochaete sordida</name>
    <dbReference type="NCBI Taxonomy" id="48140"/>
    <lineage>
        <taxon>Eukaryota</taxon>
        <taxon>Fungi</taxon>
        <taxon>Dikarya</taxon>
        <taxon>Basidiomycota</taxon>
        <taxon>Agaricomycotina</taxon>
        <taxon>Agaricomycetes</taxon>
        <taxon>Polyporales</taxon>
        <taxon>Phanerochaetaceae</taxon>
        <taxon>Phanerochaete</taxon>
    </lineage>
</organism>
<feature type="region of interest" description="Disordered" evidence="1">
    <location>
        <begin position="596"/>
        <end position="723"/>
    </location>
</feature>
<gene>
    <name evidence="3" type="ORF">PsYK624_102650</name>
</gene>
<dbReference type="PROSITE" id="PS50969">
    <property type="entry name" value="FCP1"/>
    <property type="match status" value="1"/>
</dbReference>
<dbReference type="EMBL" id="BPQB01000037">
    <property type="protein sequence ID" value="GJE94097.1"/>
    <property type="molecule type" value="Genomic_DNA"/>
</dbReference>
<dbReference type="Proteomes" id="UP000703269">
    <property type="component" value="Unassembled WGS sequence"/>
</dbReference>
<feature type="compositionally biased region" description="Basic residues" evidence="1">
    <location>
        <begin position="534"/>
        <end position="548"/>
    </location>
</feature>
<evidence type="ECO:0000259" key="2">
    <source>
        <dbReference type="PROSITE" id="PS50969"/>
    </source>
</evidence>
<feature type="compositionally biased region" description="Low complexity" evidence="1">
    <location>
        <begin position="72"/>
        <end position="82"/>
    </location>
</feature>
<dbReference type="PANTHER" id="PTHR12210">
    <property type="entry name" value="DULLARD PROTEIN PHOSPHATASE"/>
    <property type="match status" value="1"/>
</dbReference>
<reference evidence="3 4" key="1">
    <citation type="submission" date="2021-08" db="EMBL/GenBank/DDBJ databases">
        <title>Draft Genome Sequence of Phanerochaete sordida strain YK-624.</title>
        <authorList>
            <person name="Mori T."/>
            <person name="Dohra H."/>
            <person name="Suzuki T."/>
            <person name="Kawagishi H."/>
            <person name="Hirai H."/>
        </authorList>
    </citation>
    <scope>NUCLEOTIDE SEQUENCE [LARGE SCALE GENOMIC DNA]</scope>
    <source>
        <strain evidence="3 4">YK-624</strain>
    </source>
</reference>
<dbReference type="AlphaFoldDB" id="A0A9P3GFU0"/>
<feature type="region of interest" description="Disordered" evidence="1">
    <location>
        <begin position="380"/>
        <end position="419"/>
    </location>
</feature>
<sequence length="756" mass="82735">MAYKNRPDYTRYGADYNASYSRYNRRPGPWQDQYRYYNDQDYAYGRQYYSHPTDYREPYQNHGHASADGYNSYPQPYPYQSYTDGYGSRDGANGGRQAYGEYHRHAASSSRGDDGPSHWAGDEAQGSEPYQESSIYAPEHPHSSTAPGPYYGQTRGYHSHNSRHDSRYDDARNYSNTDQKRPRSRERARSPPPPPPPPPRAPSPAYIDLSEQKPSPLDSPSDARKLLILDLNGTLVFRSAYRPKGKWARTRDDKPGDEPADSRENHANNAHEATPRLRSAHPRPYAPAFRAYLFAPATREWLDVMVWSSAQPHSVRGMVERVFGEDVYAEATGEVRGGERPRLLAIWARDTLGLSESHYRQKVQTIKDLNIVWSRLPKLTRGESPARTSPPPSSSPRSSPAPTHTRSSPLLSPCPPRNPRLHVHSALSTLLLDDSPAKAARQPYNHVCLPEYDARARARDLAVFTREKEAQELAEARRELAEGECSGDVDPGAGGAVDAATGETDAAAAPAEASGEVDAADVADANADDDKDATRKRKRQEKKARKRQEKLAKAAAAPEATQADDDEYDPTLLAVVGVLDAVKRERNVAAWVRAGGLWGPRGAPPSGGAAEGDTADAGGSGSGDAAGAVESDVPVEKDGEGGAGEVEKEAVQEAEGAALEEDGRSADSRKRVRYRGASAAPAGNDDASSVAPLGDEPGAEKKETPQWKAVDRTKAQEEGNGAPLWFEDPAALRYWAERGRRALEELGIPVEHGIER</sequence>
<feature type="compositionally biased region" description="Low complexity" evidence="1">
    <location>
        <begin position="395"/>
        <end position="411"/>
    </location>
</feature>
<dbReference type="InterPro" id="IPR004274">
    <property type="entry name" value="FCP1_dom"/>
</dbReference>
<feature type="compositionally biased region" description="Low complexity" evidence="1">
    <location>
        <begin position="483"/>
        <end position="517"/>
    </location>
</feature>
<dbReference type="InterPro" id="IPR036412">
    <property type="entry name" value="HAD-like_sf"/>
</dbReference>
<keyword evidence="4" id="KW-1185">Reference proteome</keyword>
<dbReference type="SUPFAM" id="SSF56784">
    <property type="entry name" value="HAD-like"/>
    <property type="match status" value="1"/>
</dbReference>
<accession>A0A9P3GFU0</accession>
<feature type="region of interest" description="Disordered" evidence="1">
    <location>
        <begin position="245"/>
        <end position="281"/>
    </location>
</feature>
<feature type="compositionally biased region" description="Low complexity" evidence="1">
    <location>
        <begin position="600"/>
        <end position="617"/>
    </location>
</feature>
<dbReference type="InterPro" id="IPR023214">
    <property type="entry name" value="HAD_sf"/>
</dbReference>
<evidence type="ECO:0000313" key="4">
    <source>
        <dbReference type="Proteomes" id="UP000703269"/>
    </source>
</evidence>
<feature type="compositionally biased region" description="Basic and acidic residues" evidence="1">
    <location>
        <begin position="698"/>
        <end position="717"/>
    </location>
</feature>
<proteinExistence type="predicted"/>